<protein>
    <recommendedName>
        <fullName evidence="3">Carboxylic ester hydrolase</fullName>
        <ecNumber evidence="3">3.1.1.-</ecNumber>
    </recommendedName>
</protein>
<gene>
    <name evidence="5" type="primary">BCHE</name>
    <name evidence="5" type="ORF">SNAT2548_LOCUS204</name>
</gene>
<reference evidence="5" key="1">
    <citation type="submission" date="2021-02" db="EMBL/GenBank/DDBJ databases">
        <authorList>
            <person name="Dougan E. K."/>
            <person name="Rhodes N."/>
            <person name="Thang M."/>
            <person name="Chan C."/>
        </authorList>
    </citation>
    <scope>NUCLEOTIDE SEQUENCE</scope>
</reference>
<dbReference type="GO" id="GO:0016787">
    <property type="term" value="F:hydrolase activity"/>
    <property type="evidence" value="ECO:0007669"/>
    <property type="project" value="UniProtKB-KW"/>
</dbReference>
<dbReference type="InterPro" id="IPR050309">
    <property type="entry name" value="Type-B_Carboxylest/Lipase"/>
</dbReference>
<dbReference type="InterPro" id="IPR029058">
    <property type="entry name" value="AB_hydrolase_fold"/>
</dbReference>
<dbReference type="SUPFAM" id="SSF53474">
    <property type="entry name" value="alpha/beta-Hydrolases"/>
    <property type="match status" value="1"/>
</dbReference>
<evidence type="ECO:0000313" key="6">
    <source>
        <dbReference type="Proteomes" id="UP000604046"/>
    </source>
</evidence>
<keyword evidence="2 3" id="KW-0378">Hydrolase</keyword>
<keyword evidence="6" id="KW-1185">Reference proteome</keyword>
<dbReference type="OrthoDB" id="406766at2759"/>
<evidence type="ECO:0000259" key="4">
    <source>
        <dbReference type="Pfam" id="PF00135"/>
    </source>
</evidence>
<dbReference type="AlphaFoldDB" id="A0A812FY95"/>
<dbReference type="EC" id="3.1.1.-" evidence="3"/>
<dbReference type="PROSITE" id="PS00122">
    <property type="entry name" value="CARBOXYLESTERASE_B_1"/>
    <property type="match status" value="1"/>
</dbReference>
<dbReference type="EMBL" id="CAJNDS010000003">
    <property type="protein sequence ID" value="CAE6913592.1"/>
    <property type="molecule type" value="Genomic_DNA"/>
</dbReference>
<evidence type="ECO:0000256" key="1">
    <source>
        <dbReference type="ARBA" id="ARBA00005964"/>
    </source>
</evidence>
<dbReference type="Pfam" id="PF00135">
    <property type="entry name" value="COesterase"/>
    <property type="match status" value="1"/>
</dbReference>
<accession>A0A812FY95</accession>
<dbReference type="InterPro" id="IPR002018">
    <property type="entry name" value="CarbesteraseB"/>
</dbReference>
<dbReference type="Proteomes" id="UP000604046">
    <property type="component" value="Unassembled WGS sequence"/>
</dbReference>
<evidence type="ECO:0000256" key="3">
    <source>
        <dbReference type="RuleBase" id="RU361235"/>
    </source>
</evidence>
<dbReference type="Gene3D" id="3.40.50.1820">
    <property type="entry name" value="alpha/beta hydrolase"/>
    <property type="match status" value="1"/>
</dbReference>
<evidence type="ECO:0000313" key="5">
    <source>
        <dbReference type="EMBL" id="CAE6913592.1"/>
    </source>
</evidence>
<name>A0A812FY95_9DINO</name>
<evidence type="ECO:0000256" key="2">
    <source>
        <dbReference type="ARBA" id="ARBA00022801"/>
    </source>
</evidence>
<comment type="similarity">
    <text evidence="1 3">Belongs to the type-B carboxylesterase/lipase family.</text>
</comment>
<comment type="caution">
    <text evidence="5">The sequence shown here is derived from an EMBL/GenBank/DDBJ whole genome shotgun (WGS) entry which is preliminary data.</text>
</comment>
<dbReference type="InterPro" id="IPR019826">
    <property type="entry name" value="Carboxylesterase_B_AS"/>
</dbReference>
<sequence length="621" mass="67365">MYLGDGRLHKEHGGSDSGKWSKRVDAMAAFFWDWFVHLVLAIASWRHARGSAPGNSRGDLVLTAEGPIQGRCSSSSCEYLGIPYAASPAGPLRWKPPQPVSRWTEIRPAKEFGDDCMQVKGESIIGSESCLFLNVWASKQCRACTVMFWIHGGSYVTGGTQDMFNGTALVSFAGDLVIVTVNYRLGILGFAGSDELRSRDPRGSTGNYGLQDQRAAMQWVQRNIAAFGGDPHQVVLFGESAGAGSIAVHLTSPDSWPLYRSAIMESGAFSYWNAQPMADAERQFSELVEATGCRNATAPISCLEGIEADELTGLATIELNPEPLPEGWKAYGTFFSPTVDGVQLTALPWQLLSAGAFKQDSPVLLGFNRDEGTVLASCEGTPKCEILHKGSNMTESDFIALLTTDMLNISHAQIGDVLAVYAAEDNASVKDWYWTATEVYGDYAIACPTLRAARQISKMSKKETFLYEFCHTPKANAPNWAGIFGQAGTVGASHASELGFVWLGGDGWQASKGAAEGGWPLSGKDEWLLAKTMAAYWTNFAKTGNPNHPEDIRTSLTVPWTSMADQTVKAMQLKLSGLSMKEDILARRCELIDSLGPMVEGYTMSGDRRLQSASLHMPILV</sequence>
<organism evidence="5 6">
    <name type="scientific">Symbiodinium natans</name>
    <dbReference type="NCBI Taxonomy" id="878477"/>
    <lineage>
        <taxon>Eukaryota</taxon>
        <taxon>Sar</taxon>
        <taxon>Alveolata</taxon>
        <taxon>Dinophyceae</taxon>
        <taxon>Suessiales</taxon>
        <taxon>Symbiodiniaceae</taxon>
        <taxon>Symbiodinium</taxon>
    </lineage>
</organism>
<proteinExistence type="inferred from homology"/>
<dbReference type="PANTHER" id="PTHR11559">
    <property type="entry name" value="CARBOXYLESTERASE"/>
    <property type="match status" value="1"/>
</dbReference>
<feature type="domain" description="Carboxylesterase type B" evidence="4">
    <location>
        <begin position="60"/>
        <end position="591"/>
    </location>
</feature>